<gene>
    <name evidence="2" type="ORF">AOB60_29815</name>
</gene>
<comment type="caution">
    <text evidence="2">The sequence shown here is derived from an EMBL/GenBank/DDBJ whole genome shotgun (WGS) entry which is preliminary data.</text>
</comment>
<accession>A0A2N8PB75</accession>
<reference evidence="3" key="1">
    <citation type="submission" date="2015-09" db="EMBL/GenBank/DDBJ databases">
        <authorList>
            <person name="Graham D.E."/>
            <person name="Mahan K.M."/>
            <person name="Klingeman D.M."/>
            <person name="Fida T."/>
            <person name="Giannone R.J."/>
            <person name="Hettich R.L."/>
            <person name="Parry R.J."/>
            <person name="Spain J.C."/>
        </authorList>
    </citation>
    <scope>NUCLEOTIDE SEQUENCE [LARGE SCALE GENOMIC DNA]</scope>
    <source>
        <strain evidence="3">JCM 4701</strain>
    </source>
</reference>
<feature type="region of interest" description="Disordered" evidence="1">
    <location>
        <begin position="1"/>
        <end position="66"/>
    </location>
</feature>
<dbReference type="EMBL" id="LJSN01000003">
    <property type="protein sequence ID" value="PNE38267.1"/>
    <property type="molecule type" value="Genomic_DNA"/>
</dbReference>
<sequence>MVAVVALRSPVPSPRGADNPPPPPVPSDGRTGSAGVVAVVRRRPVPLRRAHRVMPGASGARSPGAG</sequence>
<evidence type="ECO:0000313" key="3">
    <source>
        <dbReference type="Proteomes" id="UP000236047"/>
    </source>
</evidence>
<dbReference type="AlphaFoldDB" id="A0A2N8PB75"/>
<proteinExistence type="predicted"/>
<keyword evidence="3" id="KW-1185">Reference proteome</keyword>
<organism evidence="2 3">
    <name type="scientific">Streptomyces noursei</name>
    <name type="common">Streptomyces albulus</name>
    <dbReference type="NCBI Taxonomy" id="1971"/>
    <lineage>
        <taxon>Bacteria</taxon>
        <taxon>Bacillati</taxon>
        <taxon>Actinomycetota</taxon>
        <taxon>Actinomycetes</taxon>
        <taxon>Kitasatosporales</taxon>
        <taxon>Streptomycetaceae</taxon>
        <taxon>Streptomyces</taxon>
    </lineage>
</organism>
<dbReference type="Proteomes" id="UP000236047">
    <property type="component" value="Unassembled WGS sequence"/>
</dbReference>
<evidence type="ECO:0000313" key="2">
    <source>
        <dbReference type="EMBL" id="PNE38267.1"/>
    </source>
</evidence>
<feature type="compositionally biased region" description="Low complexity" evidence="1">
    <location>
        <begin position="53"/>
        <end position="66"/>
    </location>
</feature>
<feature type="compositionally biased region" description="Basic residues" evidence="1">
    <location>
        <begin position="40"/>
        <end position="52"/>
    </location>
</feature>
<protein>
    <submittedName>
        <fullName evidence="2">Uncharacterized protein</fullName>
    </submittedName>
</protein>
<evidence type="ECO:0000256" key="1">
    <source>
        <dbReference type="SAM" id="MobiDB-lite"/>
    </source>
</evidence>
<name>A0A2N8PB75_STRNR</name>